<keyword evidence="2 12" id="KW-0028">Amino-acid biosynthesis</keyword>
<evidence type="ECO:0000259" key="16">
    <source>
        <dbReference type="Pfam" id="PF02784"/>
    </source>
</evidence>
<evidence type="ECO:0000313" key="17">
    <source>
        <dbReference type="EMBL" id="QPD05945.1"/>
    </source>
</evidence>
<dbReference type="PRINTS" id="PR01181">
    <property type="entry name" value="DAPDCRBXLASE"/>
</dbReference>
<evidence type="ECO:0000256" key="1">
    <source>
        <dbReference type="ARBA" id="ARBA00001933"/>
    </source>
</evidence>
<dbReference type="InterPro" id="IPR022643">
    <property type="entry name" value="De-COase2_C"/>
</dbReference>
<dbReference type="PANTHER" id="PTHR43727">
    <property type="entry name" value="DIAMINOPIMELATE DECARBOXYLASE"/>
    <property type="match status" value="1"/>
</dbReference>
<feature type="binding site" evidence="12">
    <location>
        <position position="345"/>
    </location>
    <ligand>
        <name>substrate</name>
    </ligand>
</feature>
<dbReference type="AlphaFoldDB" id="A0A7S8FHA9"/>
<accession>A0A7S8FHA9</accession>
<dbReference type="SUPFAM" id="SSF50621">
    <property type="entry name" value="Alanine racemase C-terminal domain-like"/>
    <property type="match status" value="1"/>
</dbReference>
<comment type="catalytic activity">
    <reaction evidence="7 12 14">
        <text>meso-2,6-diaminopimelate + H(+) = L-lysine + CO2</text>
        <dbReference type="Rhea" id="RHEA:15101"/>
        <dbReference type="ChEBI" id="CHEBI:15378"/>
        <dbReference type="ChEBI" id="CHEBI:16526"/>
        <dbReference type="ChEBI" id="CHEBI:32551"/>
        <dbReference type="ChEBI" id="CHEBI:57791"/>
        <dbReference type="EC" id="4.1.1.20"/>
    </reaction>
</comment>
<dbReference type="InterPro" id="IPR000183">
    <property type="entry name" value="Orn/DAP/Arg_de-COase"/>
</dbReference>
<dbReference type="InterPro" id="IPR009006">
    <property type="entry name" value="Ala_racemase/Decarboxylase_C"/>
</dbReference>
<evidence type="ECO:0000256" key="6">
    <source>
        <dbReference type="ARBA" id="ARBA00023239"/>
    </source>
</evidence>
<dbReference type="InterPro" id="IPR022657">
    <property type="entry name" value="De-COase2_CS"/>
</dbReference>
<comment type="function">
    <text evidence="12">Specifically catalyzes the decarboxylation of meso-diaminopimelate (meso-DAP) to L-lysine.</text>
</comment>
<dbReference type="Gene3D" id="2.40.37.10">
    <property type="entry name" value="Lyase, Ornithine Decarboxylase, Chain A, domain 1"/>
    <property type="match status" value="1"/>
</dbReference>
<evidence type="ECO:0000256" key="12">
    <source>
        <dbReference type="HAMAP-Rule" id="MF_02120"/>
    </source>
</evidence>
<dbReference type="PANTHER" id="PTHR43727:SF2">
    <property type="entry name" value="GROUP IV DECARBOXYLASE"/>
    <property type="match status" value="1"/>
</dbReference>
<proteinExistence type="inferred from homology"/>
<dbReference type="Proteomes" id="UP000593737">
    <property type="component" value="Chromosome"/>
</dbReference>
<dbReference type="PRINTS" id="PR01179">
    <property type="entry name" value="ODADCRBXLASE"/>
</dbReference>
<feature type="binding site" evidence="12">
    <location>
        <position position="316"/>
    </location>
    <ligand>
        <name>substrate</name>
    </ligand>
</feature>
<comment type="similarity">
    <text evidence="9 12">Belongs to the Orn/Lys/Arg decarboxylase class-II family. LysA subfamily.</text>
</comment>
<dbReference type="SUPFAM" id="SSF51419">
    <property type="entry name" value="PLP-binding barrel"/>
    <property type="match status" value="1"/>
</dbReference>
<dbReference type="FunFam" id="2.40.37.10:FF:000003">
    <property type="entry name" value="Diaminopimelate decarboxylase"/>
    <property type="match status" value="1"/>
</dbReference>
<evidence type="ECO:0000256" key="8">
    <source>
        <dbReference type="ARBA" id="ARBA00060643"/>
    </source>
</evidence>
<evidence type="ECO:0000256" key="10">
    <source>
        <dbReference type="ARBA" id="ARBA00066427"/>
    </source>
</evidence>
<dbReference type="KEGG" id="nkf:Nkreftii_003719"/>
<evidence type="ECO:0000256" key="14">
    <source>
        <dbReference type="RuleBase" id="RU003738"/>
    </source>
</evidence>
<evidence type="ECO:0000259" key="15">
    <source>
        <dbReference type="Pfam" id="PF00278"/>
    </source>
</evidence>
<evidence type="ECO:0000256" key="2">
    <source>
        <dbReference type="ARBA" id="ARBA00022605"/>
    </source>
</evidence>
<dbReference type="Pfam" id="PF02784">
    <property type="entry name" value="Orn_Arg_deC_N"/>
    <property type="match status" value="1"/>
</dbReference>
<reference evidence="17 18" key="1">
    <citation type="journal article" date="2020" name="ISME J.">
        <title>Enrichment and physiological characterization of a novel comammox Nitrospira indicates ammonium inhibition of complete nitrification.</title>
        <authorList>
            <person name="Sakoula D."/>
            <person name="Koch H."/>
            <person name="Frank J."/>
            <person name="Jetten M.S.M."/>
            <person name="van Kessel M.A.H.J."/>
            <person name="Lucker S."/>
        </authorList>
    </citation>
    <scope>NUCLEOTIDE SEQUENCE [LARGE SCALE GENOMIC DNA]</scope>
    <source>
        <strain evidence="17">Comreactor17</strain>
    </source>
</reference>
<dbReference type="EMBL" id="CP047423">
    <property type="protein sequence ID" value="QPD05945.1"/>
    <property type="molecule type" value="Genomic_DNA"/>
</dbReference>
<dbReference type="InterPro" id="IPR029066">
    <property type="entry name" value="PLP-binding_barrel"/>
</dbReference>
<sequence length="423" mass="46240">MHSFEYRHGELYCEQVPVSRIAKALGTPCYIYSHTTLVRHFHAYDSAFKHIPHVIAFAMKANSNLAILRLMAREGSGVDIVSGGELFRALKAGVPTSKIVFAGVGKAPDEIRDALKADILMFNVESLAELHAINQVAAEVGRKARIALRINPDIDPKTHPYISTGLKKSKFGIAAERAVEDFVLAASMSHIEVVGVHAHIGSQLTDVAPFTAALKKVVSLIGTLKERGLNIRYLNIGGGLGITYSDEKPPLPQDLSNAVLPLVQGLNLTLVMEPGRVIVGNAGILVTKALYLKEGETKSFVIVDAAMNDLIRPSLYDAYHEVRPVNEEAGRREKQTVDIVGPVCESGDFLAKDRSLPVVKPGELLAVMSAGAYGFVMASNYNSRPRVPEVLVREGEFHVIRERERYEDLIKGEQIPSFLNTTE</sequence>
<feature type="binding site" evidence="12">
    <location>
        <position position="276"/>
    </location>
    <ligand>
        <name>substrate</name>
    </ligand>
</feature>
<protein>
    <recommendedName>
        <fullName evidence="11 12">Diaminopimelate decarboxylase</fullName>
        <shortName evidence="12">DAP decarboxylase</shortName>
        <shortName evidence="12">DAPDC</shortName>
        <ecNumber evidence="10 12">4.1.1.20</ecNumber>
    </recommendedName>
</protein>
<dbReference type="GO" id="GO:0008836">
    <property type="term" value="F:diaminopimelate decarboxylase activity"/>
    <property type="evidence" value="ECO:0007669"/>
    <property type="project" value="UniProtKB-UniRule"/>
</dbReference>
<feature type="modified residue" description="N6-(pyridoxal phosphate)lysine" evidence="12 13">
    <location>
        <position position="60"/>
    </location>
</feature>
<feature type="binding site" evidence="12">
    <location>
        <position position="373"/>
    </location>
    <ligand>
        <name>substrate</name>
    </ligand>
</feature>
<dbReference type="GO" id="GO:0030170">
    <property type="term" value="F:pyridoxal phosphate binding"/>
    <property type="evidence" value="ECO:0007669"/>
    <property type="project" value="UniProtKB-UniRule"/>
</dbReference>
<name>A0A7S8FHA9_9BACT</name>
<dbReference type="HAMAP" id="MF_02120">
    <property type="entry name" value="LysA"/>
    <property type="match status" value="1"/>
</dbReference>
<keyword evidence="3 12" id="KW-0210">Decarboxylase</keyword>
<comment type="subunit">
    <text evidence="12">Homodimer.</text>
</comment>
<dbReference type="InterPro" id="IPR002986">
    <property type="entry name" value="DAP_deCOOHase_LysA"/>
</dbReference>
<feature type="binding site" evidence="12">
    <location>
        <begin position="273"/>
        <end position="276"/>
    </location>
    <ligand>
        <name>pyridoxal 5'-phosphate</name>
        <dbReference type="ChEBI" id="CHEBI:597326"/>
    </ligand>
</feature>
<evidence type="ECO:0000256" key="13">
    <source>
        <dbReference type="PIRSR" id="PIRSR600183-50"/>
    </source>
</evidence>
<organism evidence="17 18">
    <name type="scientific">Candidatus Nitrospira kreftii</name>
    <dbReference type="NCBI Taxonomy" id="2652173"/>
    <lineage>
        <taxon>Bacteria</taxon>
        <taxon>Pseudomonadati</taxon>
        <taxon>Nitrospirota</taxon>
        <taxon>Nitrospiria</taxon>
        <taxon>Nitrospirales</taxon>
        <taxon>Nitrospiraceae</taxon>
        <taxon>Nitrospira</taxon>
    </lineage>
</organism>
<evidence type="ECO:0000256" key="3">
    <source>
        <dbReference type="ARBA" id="ARBA00022793"/>
    </source>
</evidence>
<keyword evidence="5 12" id="KW-0457">Lysine biosynthesis</keyword>
<dbReference type="EC" id="4.1.1.20" evidence="10 12"/>
<dbReference type="GO" id="GO:0009089">
    <property type="term" value="P:lysine biosynthetic process via diaminopimelate"/>
    <property type="evidence" value="ECO:0007669"/>
    <property type="project" value="UniProtKB-UniRule"/>
</dbReference>
<dbReference type="CDD" id="cd06828">
    <property type="entry name" value="PLPDE_III_DapDC"/>
    <property type="match status" value="1"/>
</dbReference>
<keyword evidence="4 12" id="KW-0663">Pyridoxal phosphate</keyword>
<dbReference type="Pfam" id="PF00278">
    <property type="entry name" value="Orn_DAP_Arg_deC"/>
    <property type="match status" value="1"/>
</dbReference>
<evidence type="ECO:0000256" key="9">
    <source>
        <dbReference type="ARBA" id="ARBA00060983"/>
    </source>
</evidence>
<feature type="active site" description="Proton donor" evidence="13">
    <location>
        <position position="344"/>
    </location>
</feature>
<evidence type="ECO:0000256" key="7">
    <source>
        <dbReference type="ARBA" id="ARBA00050464"/>
    </source>
</evidence>
<gene>
    <name evidence="12" type="primary">lysA</name>
    <name evidence="17" type="ORF">Nkreftii_003719</name>
</gene>
<evidence type="ECO:0000313" key="18">
    <source>
        <dbReference type="Proteomes" id="UP000593737"/>
    </source>
</evidence>
<dbReference type="UniPathway" id="UPA00034">
    <property type="reaction ID" value="UER00027"/>
</dbReference>
<feature type="domain" description="Orn/DAP/Arg decarboxylase 2 C-terminal" evidence="15">
    <location>
        <begin position="30"/>
        <end position="371"/>
    </location>
</feature>
<evidence type="ECO:0000256" key="11">
    <source>
        <dbReference type="ARBA" id="ARBA00074972"/>
    </source>
</evidence>
<comment type="pathway">
    <text evidence="8 12 14">Amino-acid biosynthesis; L-lysine biosynthesis via DAP pathway; L-lysine from DL-2,6-diaminopimelate: step 1/1.</text>
</comment>
<feature type="binding site" evidence="12">
    <location>
        <position position="312"/>
    </location>
    <ligand>
        <name>substrate</name>
    </ligand>
</feature>
<dbReference type="PROSITE" id="PS00878">
    <property type="entry name" value="ODR_DC_2_1"/>
    <property type="match status" value="1"/>
</dbReference>
<dbReference type="PROSITE" id="PS00879">
    <property type="entry name" value="ODR_DC_2_2"/>
    <property type="match status" value="1"/>
</dbReference>
<feature type="binding site" evidence="12">
    <location>
        <position position="373"/>
    </location>
    <ligand>
        <name>pyridoxal 5'-phosphate</name>
        <dbReference type="ChEBI" id="CHEBI:597326"/>
    </ligand>
</feature>
<evidence type="ECO:0000256" key="5">
    <source>
        <dbReference type="ARBA" id="ARBA00023154"/>
    </source>
</evidence>
<dbReference type="NCBIfam" id="TIGR01048">
    <property type="entry name" value="lysA"/>
    <property type="match status" value="1"/>
</dbReference>
<dbReference type="InterPro" id="IPR022653">
    <property type="entry name" value="De-COase2_pyr-phos_BS"/>
</dbReference>
<feature type="domain" description="Orn/DAP/Arg decarboxylase 2 N-terminal" evidence="16">
    <location>
        <begin position="36"/>
        <end position="279"/>
    </location>
</feature>
<dbReference type="FunFam" id="3.20.20.10:FF:000003">
    <property type="entry name" value="Diaminopimelate decarboxylase"/>
    <property type="match status" value="1"/>
</dbReference>
<evidence type="ECO:0000256" key="4">
    <source>
        <dbReference type="ARBA" id="ARBA00022898"/>
    </source>
</evidence>
<feature type="binding site" evidence="12">
    <location>
        <position position="239"/>
    </location>
    <ligand>
        <name>pyridoxal 5'-phosphate</name>
        <dbReference type="ChEBI" id="CHEBI:597326"/>
    </ligand>
</feature>
<keyword evidence="6 12" id="KW-0456">Lyase</keyword>
<comment type="cofactor">
    <cofactor evidence="1 12 13 14">
        <name>pyridoxal 5'-phosphate</name>
        <dbReference type="ChEBI" id="CHEBI:597326"/>
    </cofactor>
</comment>
<dbReference type="InterPro" id="IPR022644">
    <property type="entry name" value="De-COase2_N"/>
</dbReference>
<dbReference type="Gene3D" id="3.20.20.10">
    <property type="entry name" value="Alanine racemase"/>
    <property type="match status" value="1"/>
</dbReference>